<dbReference type="EMBL" id="CAJRGZ010000016">
    <property type="protein sequence ID" value="CAG5154193.1"/>
    <property type="molecule type" value="Genomic_DNA"/>
</dbReference>
<evidence type="ECO:0000313" key="9">
    <source>
        <dbReference type="EMBL" id="CAG5154193.1"/>
    </source>
</evidence>
<comment type="similarity">
    <text evidence="5">Belongs to the SAT4 family.</text>
</comment>
<evidence type="ECO:0000256" key="7">
    <source>
        <dbReference type="SAM" id="Phobius"/>
    </source>
</evidence>
<dbReference type="AlphaFoldDB" id="A0A8J2I226"/>
<feature type="transmembrane region" description="Helical" evidence="7">
    <location>
        <begin position="23"/>
        <end position="41"/>
    </location>
</feature>
<feature type="transmembrane region" description="Helical" evidence="7">
    <location>
        <begin position="200"/>
        <end position="219"/>
    </location>
</feature>
<protein>
    <recommendedName>
        <fullName evidence="8">Rhodopsin domain-containing protein</fullName>
    </recommendedName>
</protein>
<dbReference type="GeneID" id="67015069"/>
<dbReference type="PANTHER" id="PTHR33048">
    <property type="entry name" value="PTH11-LIKE INTEGRAL MEMBRANE PROTEIN (AFU_ORTHOLOGUE AFUA_5G11245)"/>
    <property type="match status" value="1"/>
</dbReference>
<evidence type="ECO:0000256" key="6">
    <source>
        <dbReference type="SAM" id="MobiDB-lite"/>
    </source>
</evidence>
<keyword evidence="3 7" id="KW-1133">Transmembrane helix</keyword>
<sequence>MDADASAVSPSGTPLPWLVPDNGPLHLAIVVTLALSALLIYSLRAFTRGKLLRSFTIDDGLMVLAALCTIGIFITFTGVVELGIGQQEDGYALPVSKTVQMGPWMWALNSLIIVGLGVVKLSAAFTLLPLADARSHSYLLMARVILLVGLMLLVFWHTVEWFISILAQCVPLVAAWDLSYDDKALCMSQSESKHWALANYPINAASSLLLILFTVPIAIGSSLKLGPTLHLLAVVSLGLFACAAAIIRSWMVVTSWDHIGYRNNFDLTFTTWGICEFLTEMIAVNLSTLLPLGREIRSPDSAARNPPRSVGISGPVAGSTVHLLHGDVDEVVPSYSEPYTPERDSFYNSRYSGQTVIYRPDTAYFPAHFHSNNSMSRFHDDESNLDFDIEAPSTRSSPPRKTTKLGPSSRFSVSTASTHTRRVSDSSQLSGYLHKDSEADFGKEKNGRVRLNAVELEEIVKSLGLKRHSSHGIWDKELGPFEEKSEDGGSSVAPTIFLEGDEDAEDAAEDICTCPAPRVMNTNTKGDADDASLQTEADSSEITVIRIRGSAKCGLHKNEPGARPSHSRMNSGEWIARA</sequence>
<accession>A0A8J2I226</accession>
<keyword evidence="4 7" id="KW-0472">Membrane</keyword>
<keyword evidence="2 7" id="KW-0812">Transmembrane</keyword>
<organism evidence="9 10">
    <name type="scientific">Alternaria atra</name>
    <dbReference type="NCBI Taxonomy" id="119953"/>
    <lineage>
        <taxon>Eukaryota</taxon>
        <taxon>Fungi</taxon>
        <taxon>Dikarya</taxon>
        <taxon>Ascomycota</taxon>
        <taxon>Pezizomycotina</taxon>
        <taxon>Dothideomycetes</taxon>
        <taxon>Pleosporomycetidae</taxon>
        <taxon>Pleosporales</taxon>
        <taxon>Pleosporineae</taxon>
        <taxon>Pleosporaceae</taxon>
        <taxon>Alternaria</taxon>
        <taxon>Alternaria sect. Ulocladioides</taxon>
    </lineage>
</organism>
<dbReference type="Proteomes" id="UP000676310">
    <property type="component" value="Unassembled WGS sequence"/>
</dbReference>
<evidence type="ECO:0000256" key="5">
    <source>
        <dbReference type="ARBA" id="ARBA00038359"/>
    </source>
</evidence>
<feature type="transmembrane region" description="Helical" evidence="7">
    <location>
        <begin position="138"/>
        <end position="155"/>
    </location>
</feature>
<gene>
    <name evidence="9" type="ORF">ALTATR162_LOCUS3505</name>
</gene>
<evidence type="ECO:0000313" key="10">
    <source>
        <dbReference type="Proteomes" id="UP000676310"/>
    </source>
</evidence>
<dbReference type="InterPro" id="IPR049326">
    <property type="entry name" value="Rhodopsin_dom_fungi"/>
</dbReference>
<feature type="transmembrane region" description="Helical" evidence="7">
    <location>
        <begin position="231"/>
        <end position="253"/>
    </location>
</feature>
<reference evidence="9" key="1">
    <citation type="submission" date="2021-05" db="EMBL/GenBank/DDBJ databases">
        <authorList>
            <person name="Stam R."/>
        </authorList>
    </citation>
    <scope>NUCLEOTIDE SEQUENCE</scope>
    <source>
        <strain evidence="9">CS162</strain>
    </source>
</reference>
<dbReference type="OrthoDB" id="5022096at2759"/>
<feature type="region of interest" description="Disordered" evidence="6">
    <location>
        <begin position="555"/>
        <end position="578"/>
    </location>
</feature>
<evidence type="ECO:0000256" key="2">
    <source>
        <dbReference type="ARBA" id="ARBA00022692"/>
    </source>
</evidence>
<feature type="domain" description="Rhodopsin" evidence="8">
    <location>
        <begin position="43"/>
        <end position="292"/>
    </location>
</feature>
<dbReference type="GO" id="GO:0016020">
    <property type="term" value="C:membrane"/>
    <property type="evidence" value="ECO:0007669"/>
    <property type="project" value="UniProtKB-SubCell"/>
</dbReference>
<evidence type="ECO:0000256" key="4">
    <source>
        <dbReference type="ARBA" id="ARBA00023136"/>
    </source>
</evidence>
<dbReference type="InterPro" id="IPR052337">
    <property type="entry name" value="SAT4-like"/>
</dbReference>
<feature type="transmembrane region" description="Helical" evidence="7">
    <location>
        <begin position="104"/>
        <end position="131"/>
    </location>
</feature>
<comment type="subcellular location">
    <subcellularLocation>
        <location evidence="1">Membrane</location>
        <topology evidence="1">Multi-pass membrane protein</topology>
    </subcellularLocation>
</comment>
<evidence type="ECO:0000259" key="8">
    <source>
        <dbReference type="Pfam" id="PF20684"/>
    </source>
</evidence>
<keyword evidence="10" id="KW-1185">Reference proteome</keyword>
<feature type="compositionally biased region" description="Polar residues" evidence="6">
    <location>
        <begin position="393"/>
        <end position="418"/>
    </location>
</feature>
<proteinExistence type="inferred from homology"/>
<dbReference type="RefSeq" id="XP_043167048.1">
    <property type="nucleotide sequence ID" value="XM_043311113.1"/>
</dbReference>
<name>A0A8J2I226_9PLEO</name>
<evidence type="ECO:0000256" key="1">
    <source>
        <dbReference type="ARBA" id="ARBA00004141"/>
    </source>
</evidence>
<dbReference type="PANTHER" id="PTHR33048:SF167">
    <property type="entry name" value="INTEGRAL MEMBRANE PROTEIN"/>
    <property type="match status" value="1"/>
</dbReference>
<feature type="transmembrane region" description="Helical" evidence="7">
    <location>
        <begin position="61"/>
        <end position="84"/>
    </location>
</feature>
<comment type="caution">
    <text evidence="9">The sequence shown here is derived from an EMBL/GenBank/DDBJ whole genome shotgun (WGS) entry which is preliminary data.</text>
</comment>
<dbReference type="Pfam" id="PF20684">
    <property type="entry name" value="Fung_rhodopsin"/>
    <property type="match status" value="1"/>
</dbReference>
<feature type="region of interest" description="Disordered" evidence="6">
    <location>
        <begin position="389"/>
        <end position="431"/>
    </location>
</feature>
<evidence type="ECO:0000256" key="3">
    <source>
        <dbReference type="ARBA" id="ARBA00022989"/>
    </source>
</evidence>